<keyword evidence="11" id="KW-1185">Reference proteome</keyword>
<sequence>MTVKLGGKGTGMMVTKAAVNKNFGNLRNGVDVKDFASYSPANIQSCITLLSHGNAALLSAAETLPSGCVAEMMVVAGDFTLDGYEGTEQFSKAQSMIPHPMYNKSSNNADIMLIKLSSPIELNKYVSLAPLPKQNTGPLAGRMCRVSGWGSTSHSGGQIPLTLRTVRLPIISTAKCNSSQSFNGNITVNMICAGMRAGGMDACKGDSGGPLVCDGRVYGLVSWGNGCGDPRFPGVYTAVSRKVMSVAEDYGLEILERETSPRSSYPDDASITLAFDIVK</sequence>
<keyword evidence="3" id="KW-0645">Protease</keyword>
<dbReference type="AlphaFoldDB" id="A0A5A9NFQ4"/>
<evidence type="ECO:0000259" key="9">
    <source>
        <dbReference type="PROSITE" id="PS50240"/>
    </source>
</evidence>
<dbReference type="InterPro" id="IPR043504">
    <property type="entry name" value="Peptidase_S1_PA_chymotrypsin"/>
</dbReference>
<dbReference type="GO" id="GO:0005615">
    <property type="term" value="C:extracellular space"/>
    <property type="evidence" value="ECO:0007669"/>
    <property type="project" value="TreeGrafter"/>
</dbReference>
<dbReference type="PROSITE" id="PS00135">
    <property type="entry name" value="TRYPSIN_SER"/>
    <property type="match status" value="1"/>
</dbReference>
<keyword evidence="5" id="KW-0720">Serine protease</keyword>
<dbReference type="CDD" id="cd00190">
    <property type="entry name" value="Tryp_SPc"/>
    <property type="match status" value="1"/>
</dbReference>
<evidence type="ECO:0000256" key="7">
    <source>
        <dbReference type="ARBA" id="ARBA00036320"/>
    </source>
</evidence>
<dbReference type="FunFam" id="2.40.10.10:FF:000010">
    <property type="entry name" value="Kallikrein related peptidase 11"/>
    <property type="match status" value="1"/>
</dbReference>
<dbReference type="PANTHER" id="PTHR24264">
    <property type="entry name" value="TRYPSIN-RELATED"/>
    <property type="match status" value="1"/>
</dbReference>
<dbReference type="SMART" id="SM00020">
    <property type="entry name" value="Tryp_SPc"/>
    <property type="match status" value="1"/>
</dbReference>
<dbReference type="PANTHER" id="PTHR24264:SF67">
    <property type="entry name" value="TRYPSIN-3-LIKE"/>
    <property type="match status" value="1"/>
</dbReference>
<comment type="catalytic activity">
    <reaction evidence="7">
        <text>Preferential cleavage: Arg-|-Xaa, Lys-|-Xaa.</text>
        <dbReference type="EC" id="3.4.21.4"/>
    </reaction>
</comment>
<dbReference type="EC" id="3.4.21.4" evidence="8"/>
<dbReference type="InterPro" id="IPR033116">
    <property type="entry name" value="TRYPSIN_SER"/>
</dbReference>
<protein>
    <recommendedName>
        <fullName evidence="8">trypsin</fullName>
        <ecNumber evidence="8">3.4.21.4</ecNumber>
    </recommendedName>
</protein>
<dbReference type="InterPro" id="IPR009003">
    <property type="entry name" value="Peptidase_S1_PA"/>
</dbReference>
<evidence type="ECO:0000256" key="8">
    <source>
        <dbReference type="ARBA" id="ARBA00038868"/>
    </source>
</evidence>
<accession>A0A5A9NFQ4</accession>
<evidence type="ECO:0000256" key="2">
    <source>
        <dbReference type="ARBA" id="ARBA00009228"/>
    </source>
</evidence>
<keyword evidence="6" id="KW-1015">Disulfide bond</keyword>
<gene>
    <name evidence="10" type="ORF">E1301_Tti009616</name>
</gene>
<dbReference type="Proteomes" id="UP000324632">
    <property type="component" value="Chromosome 19"/>
</dbReference>
<dbReference type="GO" id="GO:0006508">
    <property type="term" value="P:proteolysis"/>
    <property type="evidence" value="ECO:0007669"/>
    <property type="project" value="UniProtKB-KW"/>
</dbReference>
<dbReference type="InterPro" id="IPR001314">
    <property type="entry name" value="Peptidase_S1A"/>
</dbReference>
<comment type="similarity">
    <text evidence="2">Belongs to the peptidase S1 family. Snake venom subfamily.</text>
</comment>
<dbReference type="PRINTS" id="PR00722">
    <property type="entry name" value="CHYMOTRYPSIN"/>
</dbReference>
<evidence type="ECO:0000313" key="10">
    <source>
        <dbReference type="EMBL" id="KAA0707906.1"/>
    </source>
</evidence>
<evidence type="ECO:0000256" key="3">
    <source>
        <dbReference type="ARBA" id="ARBA00022670"/>
    </source>
</evidence>
<feature type="domain" description="Peptidase S1" evidence="9">
    <location>
        <begin position="26"/>
        <end position="260"/>
    </location>
</feature>
<organism evidence="10 11">
    <name type="scientific">Triplophysa tibetana</name>
    <dbReference type="NCBI Taxonomy" id="1572043"/>
    <lineage>
        <taxon>Eukaryota</taxon>
        <taxon>Metazoa</taxon>
        <taxon>Chordata</taxon>
        <taxon>Craniata</taxon>
        <taxon>Vertebrata</taxon>
        <taxon>Euteleostomi</taxon>
        <taxon>Actinopterygii</taxon>
        <taxon>Neopterygii</taxon>
        <taxon>Teleostei</taxon>
        <taxon>Ostariophysi</taxon>
        <taxon>Cypriniformes</taxon>
        <taxon>Nemacheilidae</taxon>
        <taxon>Triplophysa</taxon>
    </lineage>
</organism>
<evidence type="ECO:0000313" key="11">
    <source>
        <dbReference type="Proteomes" id="UP000324632"/>
    </source>
</evidence>
<evidence type="ECO:0000256" key="1">
    <source>
        <dbReference type="ARBA" id="ARBA00004239"/>
    </source>
</evidence>
<dbReference type="Pfam" id="PF00089">
    <property type="entry name" value="Trypsin"/>
    <property type="match status" value="1"/>
</dbReference>
<name>A0A5A9NFQ4_9TELE</name>
<dbReference type="PROSITE" id="PS50240">
    <property type="entry name" value="TRYPSIN_DOM"/>
    <property type="match status" value="1"/>
</dbReference>
<evidence type="ECO:0000256" key="6">
    <source>
        <dbReference type="ARBA" id="ARBA00023157"/>
    </source>
</evidence>
<comment type="caution">
    <text evidence="10">The sequence shown here is derived from an EMBL/GenBank/DDBJ whole genome shotgun (WGS) entry which is preliminary data.</text>
</comment>
<dbReference type="EMBL" id="SOYY01000019">
    <property type="protein sequence ID" value="KAA0707906.1"/>
    <property type="molecule type" value="Genomic_DNA"/>
</dbReference>
<evidence type="ECO:0000256" key="4">
    <source>
        <dbReference type="ARBA" id="ARBA00022801"/>
    </source>
</evidence>
<dbReference type="GO" id="GO:0004252">
    <property type="term" value="F:serine-type endopeptidase activity"/>
    <property type="evidence" value="ECO:0007669"/>
    <property type="project" value="UniProtKB-EC"/>
</dbReference>
<reference evidence="10 11" key="1">
    <citation type="journal article" date="2019" name="Mol. Ecol. Resour.">
        <title>Chromosome-level genome assembly of Triplophysa tibetana, a fish adapted to the harsh high-altitude environment of the Tibetan Plateau.</title>
        <authorList>
            <person name="Yang X."/>
            <person name="Liu H."/>
            <person name="Ma Z."/>
            <person name="Zou Y."/>
            <person name="Zou M."/>
            <person name="Mao Y."/>
            <person name="Li X."/>
            <person name="Wang H."/>
            <person name="Chen T."/>
            <person name="Wang W."/>
            <person name="Yang R."/>
        </authorList>
    </citation>
    <scope>NUCLEOTIDE SEQUENCE [LARGE SCALE GENOMIC DNA]</scope>
    <source>
        <strain evidence="10">TTIB1903HZAU</strain>
        <tissue evidence="10">Muscle</tissue>
    </source>
</reference>
<dbReference type="InterPro" id="IPR001254">
    <property type="entry name" value="Trypsin_dom"/>
</dbReference>
<dbReference type="InterPro" id="IPR050127">
    <property type="entry name" value="Serine_Proteases_S1"/>
</dbReference>
<proteinExistence type="inferred from homology"/>
<keyword evidence="4" id="KW-0378">Hydrolase</keyword>
<dbReference type="Gene3D" id="2.40.10.10">
    <property type="entry name" value="Trypsin-like serine proteases"/>
    <property type="match status" value="2"/>
</dbReference>
<evidence type="ECO:0000256" key="5">
    <source>
        <dbReference type="ARBA" id="ARBA00022825"/>
    </source>
</evidence>
<comment type="subcellular location">
    <subcellularLocation>
        <location evidence="1">Secreted</location>
        <location evidence="1">Extracellular space</location>
    </subcellularLocation>
</comment>
<dbReference type="SUPFAM" id="SSF50494">
    <property type="entry name" value="Trypsin-like serine proteases"/>
    <property type="match status" value="1"/>
</dbReference>